<gene>
    <name evidence="5" type="ORF">J2782_002359</name>
</gene>
<dbReference type="Proteomes" id="UP001184614">
    <property type="component" value="Unassembled WGS sequence"/>
</dbReference>
<protein>
    <recommendedName>
        <fullName evidence="4">Putative pterin-4-alpha-carbinolamine dehydratase</fullName>
        <shortName evidence="4">PHS</shortName>
        <ecNumber evidence="4">4.2.1.96</ecNumber>
    </recommendedName>
    <alternativeName>
        <fullName evidence="4">4-alpha-hydroxy-tetrahydropterin dehydratase</fullName>
    </alternativeName>
    <alternativeName>
        <fullName evidence="4">Pterin carbinolamine dehydratase</fullName>
        <shortName evidence="4">PCD</shortName>
    </alternativeName>
</protein>
<dbReference type="PANTHER" id="PTHR12599">
    <property type="entry name" value="PTERIN-4-ALPHA-CARBINOLAMINE DEHYDRATASE"/>
    <property type="match status" value="1"/>
</dbReference>
<dbReference type="RefSeq" id="WP_310012641.1">
    <property type="nucleotide sequence ID" value="NZ_JAVDQT010000003.1"/>
</dbReference>
<evidence type="ECO:0000313" key="6">
    <source>
        <dbReference type="Proteomes" id="UP001184614"/>
    </source>
</evidence>
<organism evidence="5 6">
    <name type="scientific">Brucella pseudogrignonensis</name>
    <dbReference type="NCBI Taxonomy" id="419475"/>
    <lineage>
        <taxon>Bacteria</taxon>
        <taxon>Pseudomonadati</taxon>
        <taxon>Pseudomonadota</taxon>
        <taxon>Alphaproteobacteria</taxon>
        <taxon>Hyphomicrobiales</taxon>
        <taxon>Brucellaceae</taxon>
        <taxon>Brucella/Ochrobactrum group</taxon>
        <taxon>Brucella</taxon>
    </lineage>
</organism>
<dbReference type="InterPro" id="IPR001533">
    <property type="entry name" value="Pterin_deHydtase"/>
</dbReference>
<accession>A0ABU1M9B1</accession>
<evidence type="ECO:0000313" key="5">
    <source>
        <dbReference type="EMBL" id="MDR6432617.1"/>
    </source>
</evidence>
<dbReference type="EMBL" id="JAVDQT010000003">
    <property type="protein sequence ID" value="MDR6432617.1"/>
    <property type="molecule type" value="Genomic_DNA"/>
</dbReference>
<dbReference type="InterPro" id="IPR036428">
    <property type="entry name" value="PCD_sf"/>
</dbReference>
<dbReference type="PANTHER" id="PTHR12599:SF0">
    <property type="entry name" value="PTERIN-4-ALPHA-CARBINOLAMINE DEHYDRATASE"/>
    <property type="match status" value="1"/>
</dbReference>
<sequence length="96" mass="11193">MARNRLTEEELKQALSELEGWQKLDSREAISKSFKFKDFNAAFGFMTRAALYAEKLDHHPEWFNVYNRVDVTLSTHSENGITELDIKLARKMNTIV</sequence>
<dbReference type="NCBIfam" id="NF002017">
    <property type="entry name" value="PRK00823.1-2"/>
    <property type="match status" value="1"/>
</dbReference>
<name>A0ABU1M9B1_9HYPH</name>
<dbReference type="HAMAP" id="MF_00434">
    <property type="entry name" value="Pterin_4_alpha"/>
    <property type="match status" value="1"/>
</dbReference>
<dbReference type="GO" id="GO:0008124">
    <property type="term" value="F:4-alpha-hydroxytetrahydrobiopterin dehydratase activity"/>
    <property type="evidence" value="ECO:0007669"/>
    <property type="project" value="UniProtKB-EC"/>
</dbReference>
<evidence type="ECO:0000256" key="2">
    <source>
        <dbReference type="ARBA" id="ARBA00006472"/>
    </source>
</evidence>
<evidence type="ECO:0000256" key="1">
    <source>
        <dbReference type="ARBA" id="ARBA00001554"/>
    </source>
</evidence>
<evidence type="ECO:0000256" key="4">
    <source>
        <dbReference type="HAMAP-Rule" id="MF_00434"/>
    </source>
</evidence>
<comment type="catalytic activity">
    <reaction evidence="1 4">
        <text>(4aS,6R)-4a-hydroxy-L-erythro-5,6,7,8-tetrahydrobiopterin = (6R)-L-erythro-6,7-dihydrobiopterin + H2O</text>
        <dbReference type="Rhea" id="RHEA:11920"/>
        <dbReference type="ChEBI" id="CHEBI:15377"/>
        <dbReference type="ChEBI" id="CHEBI:15642"/>
        <dbReference type="ChEBI" id="CHEBI:43120"/>
        <dbReference type="EC" id="4.2.1.96"/>
    </reaction>
</comment>
<dbReference type="NCBIfam" id="NF002020">
    <property type="entry name" value="PRK00823.1-5"/>
    <property type="match status" value="1"/>
</dbReference>
<evidence type="ECO:0000256" key="3">
    <source>
        <dbReference type="ARBA" id="ARBA00023239"/>
    </source>
</evidence>
<dbReference type="SUPFAM" id="SSF55248">
    <property type="entry name" value="PCD-like"/>
    <property type="match status" value="1"/>
</dbReference>
<proteinExistence type="inferred from homology"/>
<dbReference type="Pfam" id="PF01329">
    <property type="entry name" value="Pterin_4a"/>
    <property type="match status" value="1"/>
</dbReference>
<dbReference type="CDD" id="cd00914">
    <property type="entry name" value="PCD_DCoH_subfamily_b"/>
    <property type="match status" value="1"/>
</dbReference>
<dbReference type="NCBIfam" id="NF002018">
    <property type="entry name" value="PRK00823.1-3"/>
    <property type="match status" value="1"/>
</dbReference>
<dbReference type="EC" id="4.2.1.96" evidence="4"/>
<comment type="caution">
    <text evidence="5">The sequence shown here is derived from an EMBL/GenBank/DDBJ whole genome shotgun (WGS) entry which is preliminary data.</text>
</comment>
<keyword evidence="6" id="KW-1185">Reference proteome</keyword>
<reference evidence="5 6" key="1">
    <citation type="submission" date="2023-07" db="EMBL/GenBank/DDBJ databases">
        <title>Sorghum-associated microbial communities from plants grown in Nebraska, USA.</title>
        <authorList>
            <person name="Schachtman D."/>
        </authorList>
    </citation>
    <scope>NUCLEOTIDE SEQUENCE [LARGE SCALE GENOMIC DNA]</scope>
    <source>
        <strain evidence="5 6">DS1730</strain>
    </source>
</reference>
<keyword evidence="3 4" id="KW-0456">Lyase</keyword>
<comment type="similarity">
    <text evidence="2 4">Belongs to the pterin-4-alpha-carbinolamine dehydratase family.</text>
</comment>
<dbReference type="Gene3D" id="3.30.1360.20">
    <property type="entry name" value="Transcriptional coactivator/pterin dehydratase"/>
    <property type="match status" value="1"/>
</dbReference>